<name>A0A0N4WC17_HAEPC</name>
<dbReference type="InterPro" id="IPR003378">
    <property type="entry name" value="Fringe-like_glycosylTrfase"/>
</dbReference>
<evidence type="ECO:0000313" key="15">
    <source>
        <dbReference type="WBParaSite" id="HPLM_0000802501-mRNA-1"/>
    </source>
</evidence>
<evidence type="ECO:0000256" key="6">
    <source>
        <dbReference type="ARBA" id="ARBA00022679"/>
    </source>
</evidence>
<dbReference type="AlphaFoldDB" id="A0A0N4WC17"/>
<dbReference type="EC" id="2.4.1.122" evidence="4"/>
<evidence type="ECO:0000256" key="10">
    <source>
        <dbReference type="ARBA" id="ARBA00022989"/>
    </source>
</evidence>
<evidence type="ECO:0000256" key="9">
    <source>
        <dbReference type="ARBA" id="ARBA00022968"/>
    </source>
</evidence>
<comment type="similarity">
    <text evidence="3">Belongs to the glycosyltransferase 31 family. Beta3-Gal-T subfamily.</text>
</comment>
<proteinExistence type="inferred from homology"/>
<comment type="pathway">
    <text evidence="2">Protein modification; protein glycosylation.</text>
</comment>
<evidence type="ECO:0000256" key="7">
    <source>
        <dbReference type="ARBA" id="ARBA00022692"/>
    </source>
</evidence>
<reference evidence="13 14" key="2">
    <citation type="submission" date="2018-11" db="EMBL/GenBank/DDBJ databases">
        <authorList>
            <consortium name="Pathogen Informatics"/>
        </authorList>
    </citation>
    <scope>NUCLEOTIDE SEQUENCE [LARGE SCALE GENOMIC DNA]</scope>
    <source>
        <strain evidence="13 14">MHpl1</strain>
    </source>
</reference>
<keyword evidence="6" id="KW-0808">Transferase</keyword>
<evidence type="ECO:0000256" key="3">
    <source>
        <dbReference type="ARBA" id="ARBA00006462"/>
    </source>
</evidence>
<comment type="subcellular location">
    <subcellularLocation>
        <location evidence="1">Membrane</location>
        <topology evidence="1">Single-pass type II membrane protein</topology>
    </subcellularLocation>
</comment>
<dbReference type="GO" id="GO:0000166">
    <property type="term" value="F:nucleotide binding"/>
    <property type="evidence" value="ECO:0007669"/>
    <property type="project" value="UniProtKB-KW"/>
</dbReference>
<evidence type="ECO:0000256" key="5">
    <source>
        <dbReference type="ARBA" id="ARBA00022676"/>
    </source>
</evidence>
<keyword evidence="14" id="KW-1185">Reference proteome</keyword>
<dbReference type="PANTHER" id="PTHR23033:SF7">
    <property type="entry name" value="GLYCOPROTEIN-N-ACETYLGALACTOSAMINE 3-BETA-GALACTOSYLTRANSFERASE 1"/>
    <property type="match status" value="1"/>
</dbReference>
<evidence type="ECO:0000313" key="14">
    <source>
        <dbReference type="Proteomes" id="UP000268014"/>
    </source>
</evidence>
<evidence type="ECO:0000256" key="8">
    <source>
        <dbReference type="ARBA" id="ARBA00022741"/>
    </source>
</evidence>
<dbReference type="GO" id="GO:0016020">
    <property type="term" value="C:membrane"/>
    <property type="evidence" value="ECO:0007669"/>
    <property type="project" value="UniProtKB-SubCell"/>
</dbReference>
<dbReference type="GO" id="GO:0016263">
    <property type="term" value="F:glycoprotein-N-acetylgalactosamine 3-beta-galactosyltransferase activity"/>
    <property type="evidence" value="ECO:0007669"/>
    <property type="project" value="UniProtKB-EC"/>
</dbReference>
<keyword evidence="9" id="KW-0735">Signal-anchor</keyword>
<evidence type="ECO:0000256" key="11">
    <source>
        <dbReference type="ARBA" id="ARBA00023136"/>
    </source>
</evidence>
<sequence>MALKLIHLAAISCFYRIYNENALRDVKVSDAALSQRRFGSILCWVMTTSIYHKTRVRAINSTWLRRCDASHFLTNNDRFLDNFTPYHTIFAELPDSYFKLFWKTRLALYYVYTNISSNYDWYYKSDDDTYVIMENLRTYLATFNPNEPHYIGFRLKRRMPKHGYNAGGSGYAMSRAAMKIFAEQLFHQKSLCPYHEWEDLAVARCLANVGIYPEDSRDEKRRQRFLPWKPEDHYQADLTKSFLMDPIEHWGPAIFHENLISMHHLEPEELRLIDGLLYGVAAGIWNRTVTRVENTLEQPPAARRRLSRRAFNTKYLSYP</sequence>
<dbReference type="STRING" id="6290.A0A0N4WC17"/>
<accession>A0A0N4WC17</accession>
<keyword evidence="11" id="KW-0472">Membrane</keyword>
<organism evidence="15">
    <name type="scientific">Haemonchus placei</name>
    <name type="common">Barber's pole worm</name>
    <dbReference type="NCBI Taxonomy" id="6290"/>
    <lineage>
        <taxon>Eukaryota</taxon>
        <taxon>Metazoa</taxon>
        <taxon>Ecdysozoa</taxon>
        <taxon>Nematoda</taxon>
        <taxon>Chromadorea</taxon>
        <taxon>Rhabditida</taxon>
        <taxon>Rhabditina</taxon>
        <taxon>Rhabditomorpha</taxon>
        <taxon>Strongyloidea</taxon>
        <taxon>Trichostrongylidae</taxon>
        <taxon>Haemonchus</taxon>
    </lineage>
</organism>
<dbReference type="Pfam" id="PF02434">
    <property type="entry name" value="Fringe"/>
    <property type="match status" value="1"/>
</dbReference>
<evidence type="ECO:0000256" key="1">
    <source>
        <dbReference type="ARBA" id="ARBA00004606"/>
    </source>
</evidence>
<feature type="domain" description="Fringe-like glycosyltransferase" evidence="12">
    <location>
        <begin position="40"/>
        <end position="181"/>
    </location>
</feature>
<dbReference type="InterPro" id="IPR026050">
    <property type="entry name" value="C1GALT1/C1GALT1_chp1"/>
</dbReference>
<keyword evidence="8" id="KW-0547">Nucleotide-binding</keyword>
<dbReference type="EMBL" id="UZAF01016767">
    <property type="protein sequence ID" value="VDO33622.1"/>
    <property type="molecule type" value="Genomic_DNA"/>
</dbReference>
<keyword evidence="7" id="KW-0812">Transmembrane</keyword>
<dbReference type="OrthoDB" id="414175at2759"/>
<protein>
    <recommendedName>
        <fullName evidence="4">N-acetylgalactosaminide beta-1,3-galactosyltransferase</fullName>
        <ecNumber evidence="4">2.4.1.122</ecNumber>
    </recommendedName>
</protein>
<dbReference type="Gene3D" id="3.90.550.50">
    <property type="match status" value="1"/>
</dbReference>
<evidence type="ECO:0000256" key="4">
    <source>
        <dbReference type="ARBA" id="ARBA00012557"/>
    </source>
</evidence>
<keyword evidence="5" id="KW-0328">Glycosyltransferase</keyword>
<evidence type="ECO:0000259" key="12">
    <source>
        <dbReference type="Pfam" id="PF02434"/>
    </source>
</evidence>
<evidence type="ECO:0000256" key="2">
    <source>
        <dbReference type="ARBA" id="ARBA00004922"/>
    </source>
</evidence>
<keyword evidence="10" id="KW-1133">Transmembrane helix</keyword>
<evidence type="ECO:0000313" key="13">
    <source>
        <dbReference type="EMBL" id="VDO33622.1"/>
    </source>
</evidence>
<dbReference type="PANTHER" id="PTHR23033">
    <property type="entry name" value="BETA1,3-GALACTOSYLTRANSFERASE"/>
    <property type="match status" value="1"/>
</dbReference>
<dbReference type="OMA" id="PYHEWED"/>
<gene>
    <name evidence="13" type="ORF">HPLM_LOCUS8017</name>
</gene>
<dbReference type="WBParaSite" id="HPLM_0000802501-mRNA-1">
    <property type="protein sequence ID" value="HPLM_0000802501-mRNA-1"/>
    <property type="gene ID" value="HPLM_0000802501"/>
</dbReference>
<dbReference type="Proteomes" id="UP000268014">
    <property type="component" value="Unassembled WGS sequence"/>
</dbReference>
<reference evidence="15" key="1">
    <citation type="submission" date="2017-02" db="UniProtKB">
        <authorList>
            <consortium name="WormBaseParasite"/>
        </authorList>
    </citation>
    <scope>IDENTIFICATION</scope>
</reference>